<feature type="region of interest" description="Disordered" evidence="1">
    <location>
        <begin position="2699"/>
        <end position="2721"/>
    </location>
</feature>
<feature type="region of interest" description="Disordered" evidence="1">
    <location>
        <begin position="1164"/>
        <end position="1196"/>
    </location>
</feature>
<dbReference type="InterPro" id="IPR056741">
    <property type="entry name" value="BLTP1_M"/>
</dbReference>
<feature type="compositionally biased region" description="Basic and acidic residues" evidence="1">
    <location>
        <begin position="2993"/>
        <end position="3002"/>
    </location>
</feature>
<evidence type="ECO:0000259" key="2">
    <source>
        <dbReference type="SMART" id="SM01220"/>
    </source>
</evidence>
<dbReference type="GO" id="GO:0098793">
    <property type="term" value="C:presynapse"/>
    <property type="evidence" value="ECO:0007669"/>
    <property type="project" value="GOC"/>
</dbReference>
<feature type="domain" description="Bridge-like lipid transfer protein family member 1 C-terminal" evidence="2">
    <location>
        <begin position="2481"/>
        <end position="3108"/>
    </location>
</feature>
<dbReference type="InterPro" id="IPR033616">
    <property type="entry name" value="BLTP1"/>
</dbReference>
<dbReference type="EMBL" id="JAHYIQ010000035">
    <property type="protein sequence ID" value="KAK1119684.1"/>
    <property type="molecule type" value="Genomic_DNA"/>
</dbReference>
<sequence>MTQIQGSIILPKMNITLLQASVVEEIISFSALENIRDLTCVSLFAICFDDVTARFYIGKQAREVVQTFHKPAVLPNQKKVNKISKAFLPGHQTAAVVADIGSGETVYIETSEKQQEEILVTLNIGKAHSQLRRLRNESSILKDAVITAIPAHYSRVLFTCTRITSPLKCVDYYLPQFTDDKEKSKQSGSPQATEEFTLGSGEDRLGFIMFECGLEGIKLKVAKKSQFEKGENGNDNKKVDTEIFYTDSVKSQEELDNAAASTAPTAEPETASTNLHNGAQINTSATCASLASKTGNGNTVSCVIELKTVWFNFAAPPRTPITRKIDYTRLDWNLLSTASPAINAWMNPSNKFAIRIVHMFRTMYRRSTAIVACLMAEALDVQATHMPTKSRYGRLTPLAKTLQEDPSCQLCTILQNYVLLNELKSIEANLKESDLPLLSTLRQGVIVLSRQWKNVLYTPLLLEHNYKTKHVKPLNVTFAVSDPDEENLLTDGEGSAGEVDDQEVTDECAMLIHTDHMHKHTHAKTGQDKSTGYGTLREEKTPQIHISHSHQLGSNPSIYSGGGHGSQHSTGSLDQVTSPTSHHSNKPLNTGEDLYSWMAKQQEFIKDNDKSNLKGNWDSKINTMTTDDTEDSDVHSGTLLYPMKDSLRLLDAHLIFEPLLSSLSVMPQQMLSAIGSGNVNNVSSLDSLGSNLSLVGNMETMRIDIVVSEFGKVTDKRKGNKYQAKKGNSKFHLDIPPETPAFLCEKIGIDIDVKKMADMTVDDMIQKQTVLYISRGQLKKHTSTVVNFSLNIRYISQQVNMPLLRLLHQISNMYQNVKETQMELKEQQPESKRNNNLIINDTAVKNGSSSTSDLQEQLLLEGKKIDVPLLRNSFEPNLSRVISPGASIRSRPQSFAQKLRSTGKSVKGYINLSEGVITPNFGASPSGSGLDKFCVLPDKCKDTTHLTPRCWKTIYYLLDLYATRPETKTITHRFSIPADASEHYKSGRKYELLNETKDADIEKGLNAENSSTPLPLPRELNIVTGERTRLVIFGVARIHRTRLLATLSGLKLEAEITSLHASFTCRKKSRPASLECSLTGQIGRTMIVLLEGVAPNQQTVVKVTVGKSQALYSSISRRQKDKNSGLLTVGAVNIDIPQHPVALHGMMTRGSKQLSSTLQELRVTRTSSRMSRGQQQDDVDAGVPGSPHHYAPAPSIDLEKPQVVSSLLEPIVMQFHIIFQSLSITAALLPSLQAQYKMDQVTSSGITGSKAKFTIDLPHHTLSFTTKLQVTEANLPSEASIELPKVHVSAEYIQDGNSNMNDSKLADGVVLRQGSYLSATADIGVFEHSLTTDLLNHLVFVQKVFMKEVNEVVQKVYGGEKPVPLWLEDEEPSSAVVKRILFTLIIRIKRIQLTATTPTNSAVRLETGAVELQLSNRVQNVSGATQPNPYMKLFGKAQVDINLSLGQLLKNVLFEEAEPEFQQFAFFNTRVGLRNAFQEEMVQGEDKEVVLITLKRPLIYVQPMAIDKAILVWLNYKNAYEYWNEKRANLNKEVLTATQQVFEKVPFGQITSQLSAPHLGTLFLQLTVDDMGICLPLNPLPPTWSMNRGLYDGESRGAVVVTLENTSISACSSGSLVSKARFVGLCLRFADDFETSLDDWKPDVSDSSIMNLCMVSEGTYEVCSRTIAQKQDKSDNAKWILNVQWQMEGVDIHLDVNVGQQLSALGHTLTMLTGSEEDDIHVPADYDSDDADQPDNSTSQVKKKESILMKKSKNWTDSLPAFVFDPTLDAKKRSKLIEKEMNEQAKIINDLRSLGASHGTIEQEMKRLHELEAMVFKDFRRDMIQKLRRQSVKASGIKGKLGLGGKPNTYRSRSFIVPSPTLENQLESPEDMNLEVNSANSASYESSPRSGPSRSASLRVRGLGGPRVTFSDTHTMGRQSSLPSAGSELSLPEGELEWPETIEIDGERVELRKKSRDISYTSSYDSMEGNAPLLDSFGKEQSSSTSSPYITPQKAQEPNIDFELDVKVLINSGKCVLHTKDPGKEDEIKIMSRMKKERSCSGGTFEFQPSSPSSSRKHLSSKEKSSTTSTSRLRYLQHTNVPLVDLTIFHIPGLDVKVHYESKTLPEESVSPRVSSDNSLLNPSSVTAFKKSSTKKASLFAWMTLQSIPEETIISPHILEFLEQTLEPIPSKTHFHNNAQTNAVFPVENVESTSWAATAANSNYVYASFPVDVIVYFHMQPSTFRFSCLPVSRVECILQLPSLDIVFSSKRAEEELTEFREYKSPGTQPTGKEAGSAIGGLSVTGCLADFSVYIFHPYGGGKKTGLKEAQWSPLSDSERKDSLSINVAFVKFHMSRSRKLNFQSEQSKKMSDTSRAVIRFSTIVDIGSASFKYDMRRLSEILAFPKAWYRRSIVRRLFLGDLSSGTAYSEGDGSPSLNQEEAVMGSSLLKHYDRHGVDGLSKSAPERSPTLNRDKLRLSLESDIPKHARLKDIGRGWSFTSDKQTSELKLRESAWETLVLFAINFTRLNVHMNMGNVMGNVTWMTKDFRSDGRLSIGSTGHKNLYIGVGLGGSSLDAKGGIVGGIIELSEIDTYIHIREEPGIEPDHTVGLKLFALELRLDYMGTSVLMSRVSSLDVTLRDEWKINRNNSGDAFMPTRRPAVIFMHGDLGWDQLQIMISKSTTADLLKMYYKLDEFFSQQFKSSKRVFSSLQPKHQRVTNTSFRKRTQKKKTTNEGPWNTNQAVTMSDARHHRHWQGVLAQVAGLQLGSLSFSLPSTGTVLGGTMELHGCNISLACFHGINFKSKSWALFSLKEPCISFTTEAQEIPSVESPNTRDVHVVQTLTISLGQQQEQHARHHSMATVCKLSRSVLFPPQFKSLQEWFHYAFASSEIDAVDRFPCVERERTDSTSDSGNITRGRSTAASSGKLQEHSHGREVIFALPSLQLHLKTEHLQTAKTPVVIGEKPLVECSFITEFEDHIFVTVDAEAFFFLHDLITSYVKEKEKVNMGARAHSPDPQEKKGGTTNTASTSATTTITSEDEKKRKQFDPAEMFIKDWRSYRCKTWHVEPTVRLLSWAGKSIEPYGIDYILQKLGFSHARTTIPKWIQRGFMDPLDKLLAILMLRMVSAVREESSEEKEHKREKQ</sequence>
<protein>
    <recommendedName>
        <fullName evidence="2">Bridge-like lipid transfer protein family member 1 C-terminal domain-containing protein</fullName>
    </recommendedName>
</protein>
<feature type="compositionally biased region" description="Polar residues" evidence="1">
    <location>
        <begin position="546"/>
        <end position="556"/>
    </location>
</feature>
<feature type="region of interest" description="Disordered" evidence="1">
    <location>
        <begin position="1969"/>
        <end position="1994"/>
    </location>
</feature>
<dbReference type="Proteomes" id="UP001177670">
    <property type="component" value="Unassembled WGS sequence"/>
</dbReference>
<proteinExistence type="predicted"/>
<feature type="compositionally biased region" description="Low complexity" evidence="1">
    <location>
        <begin position="258"/>
        <end position="273"/>
    </location>
</feature>
<feature type="compositionally biased region" description="Low complexity" evidence="1">
    <location>
        <begin position="3004"/>
        <end position="3017"/>
    </location>
</feature>
<feature type="compositionally biased region" description="Polar residues" evidence="1">
    <location>
        <begin position="2889"/>
        <end position="2907"/>
    </location>
</feature>
<evidence type="ECO:0000313" key="4">
    <source>
        <dbReference type="Proteomes" id="UP001177670"/>
    </source>
</evidence>
<comment type="caution">
    <text evidence="3">The sequence shown here is derived from an EMBL/GenBank/DDBJ whole genome shotgun (WGS) entry which is preliminary data.</text>
</comment>
<dbReference type="InterPro" id="IPR056742">
    <property type="entry name" value="BLTP1_C"/>
</dbReference>
<dbReference type="GO" id="GO:0048488">
    <property type="term" value="P:synaptic vesicle endocytosis"/>
    <property type="evidence" value="ECO:0007669"/>
    <property type="project" value="TreeGrafter"/>
</dbReference>
<feature type="compositionally biased region" description="Polar residues" evidence="1">
    <location>
        <begin position="1910"/>
        <end position="1924"/>
    </location>
</feature>
<keyword evidence="4" id="KW-1185">Reference proteome</keyword>
<evidence type="ECO:0000313" key="3">
    <source>
        <dbReference type="EMBL" id="KAK1119684.1"/>
    </source>
</evidence>
<feature type="compositionally biased region" description="Low complexity" evidence="1">
    <location>
        <begin position="1881"/>
        <end position="1897"/>
    </location>
</feature>
<feature type="compositionally biased region" description="Polar residues" evidence="1">
    <location>
        <begin position="1979"/>
        <end position="1994"/>
    </location>
</feature>
<feature type="region of interest" description="Disordered" evidence="1">
    <location>
        <begin position="1720"/>
        <end position="1745"/>
    </location>
</feature>
<name>A0AA40FJG1_9HYME</name>
<organism evidence="3 4">
    <name type="scientific">Melipona bicolor</name>
    <dbReference type="NCBI Taxonomy" id="60889"/>
    <lineage>
        <taxon>Eukaryota</taxon>
        <taxon>Metazoa</taxon>
        <taxon>Ecdysozoa</taxon>
        <taxon>Arthropoda</taxon>
        <taxon>Hexapoda</taxon>
        <taxon>Insecta</taxon>
        <taxon>Pterygota</taxon>
        <taxon>Neoptera</taxon>
        <taxon>Endopterygota</taxon>
        <taxon>Hymenoptera</taxon>
        <taxon>Apocrita</taxon>
        <taxon>Aculeata</taxon>
        <taxon>Apoidea</taxon>
        <taxon>Anthophila</taxon>
        <taxon>Apidae</taxon>
        <taxon>Melipona</taxon>
    </lineage>
</organism>
<dbReference type="Pfam" id="PF25040">
    <property type="entry name" value="BLTP1_C"/>
    <property type="match status" value="4"/>
</dbReference>
<dbReference type="Pfam" id="PF25039">
    <property type="entry name" value="BLTP1_M"/>
    <property type="match status" value="3"/>
</dbReference>
<feature type="region of interest" description="Disordered" evidence="1">
    <location>
        <begin position="2989"/>
        <end position="3023"/>
    </location>
</feature>
<feature type="region of interest" description="Disordered" evidence="1">
    <location>
        <begin position="2884"/>
        <end position="2910"/>
    </location>
</feature>
<accession>A0AA40FJG1</accession>
<dbReference type="PANTHER" id="PTHR31640:SF1">
    <property type="entry name" value="BRIDGE-LIKE LIPID TRANSFER PROTEIN FAMILY MEMBER 1"/>
    <property type="match status" value="1"/>
</dbReference>
<feature type="region of interest" description="Disordered" evidence="1">
    <location>
        <begin position="255"/>
        <end position="277"/>
    </location>
</feature>
<gene>
    <name evidence="3" type="ORF">K0M31_013103</name>
</gene>
<feature type="region of interest" description="Disordered" evidence="1">
    <location>
        <begin position="2035"/>
        <end position="2071"/>
    </location>
</feature>
<feature type="region of interest" description="Disordered" evidence="1">
    <location>
        <begin position="546"/>
        <end position="590"/>
    </location>
</feature>
<feature type="compositionally biased region" description="Polar residues" evidence="1">
    <location>
        <begin position="573"/>
        <end position="588"/>
    </location>
</feature>
<feature type="compositionally biased region" description="Polar residues" evidence="1">
    <location>
        <begin position="1164"/>
        <end position="1176"/>
    </location>
</feature>
<dbReference type="SMART" id="SM01220">
    <property type="entry name" value="FSA_C"/>
    <property type="match status" value="1"/>
</dbReference>
<evidence type="ECO:0000256" key="1">
    <source>
        <dbReference type="SAM" id="MobiDB-lite"/>
    </source>
</evidence>
<reference evidence="3" key="1">
    <citation type="submission" date="2021-10" db="EMBL/GenBank/DDBJ databases">
        <title>Melipona bicolor Genome sequencing and assembly.</title>
        <authorList>
            <person name="Araujo N.S."/>
            <person name="Arias M.C."/>
        </authorList>
    </citation>
    <scope>NUCLEOTIDE SEQUENCE</scope>
    <source>
        <strain evidence="3">USP_2M_L1-L4_2017</strain>
        <tissue evidence="3">Whole body</tissue>
    </source>
</reference>
<feature type="region of interest" description="Disordered" evidence="1">
    <location>
        <begin position="1878"/>
        <end position="1933"/>
    </location>
</feature>
<dbReference type="PANTHER" id="PTHR31640">
    <property type="entry name" value="TRANSMEMBRANE PROTEIN KIAA1109"/>
    <property type="match status" value="1"/>
</dbReference>